<evidence type="ECO:0000256" key="2">
    <source>
        <dbReference type="ARBA" id="ARBA00022801"/>
    </source>
</evidence>
<dbReference type="Pfam" id="PF07745">
    <property type="entry name" value="Glyco_hydro_53"/>
    <property type="match status" value="1"/>
</dbReference>
<evidence type="ECO:0000313" key="6">
    <source>
        <dbReference type="Proteomes" id="UP000763641"/>
    </source>
</evidence>
<feature type="signal peptide" evidence="4">
    <location>
        <begin position="1"/>
        <end position="17"/>
    </location>
</feature>
<dbReference type="PANTHER" id="PTHR34983:SF2">
    <property type="entry name" value="ENDO-BETA-1,4-GALACTANASE"/>
    <property type="match status" value="1"/>
</dbReference>
<dbReference type="InterPro" id="IPR011683">
    <property type="entry name" value="Glyco_hydro_53"/>
</dbReference>
<reference evidence="5 6" key="1">
    <citation type="submission" date="2020-12" db="EMBL/GenBank/DDBJ databases">
        <title>Sphingomonas sp.</title>
        <authorList>
            <person name="Kim M.K."/>
        </authorList>
    </citation>
    <scope>NUCLEOTIDE SEQUENCE [LARGE SCALE GENOMIC DNA]</scope>
    <source>
        <strain evidence="5 6">BT552</strain>
    </source>
</reference>
<dbReference type="InterPro" id="IPR017853">
    <property type="entry name" value="GH"/>
</dbReference>
<sequence>MRRLILAAALFASTAQAGELAPLPKGGLYLGGDLSYVNEMEDCGAVYRAAGKPVDPFAYLNARGGNIVRVRLWNNATWTKYSNYADVLKTIRRAKAAGMQVLLDFHYSDDWADGGKQLTPKAWEGLSTEAQAKALHDFTRDTLLRLDRDGAMPEMVQVGNETNPELLGGKEMTPINWARNAALFNAGIRAVREVGKTASIDPRVMLHIAQPEHVLPWFTAAKAAGVTGYDIIGISYYSKWSKYSLPQLKQVIATAKARFGADVIVVETGYPFTLEAGDTAKNLLGTDALVKGYPATPAGQRKFMIDLTQLTVDAGGIGVVYWEPNWVSTRCGTRWGKGSDWENAAWFDLKRTEALPVFDWLDHKYRR</sequence>
<organism evidence="5 6">
    <name type="scientific">Sphingomonas longa</name>
    <dbReference type="NCBI Taxonomy" id="2778730"/>
    <lineage>
        <taxon>Bacteria</taxon>
        <taxon>Pseudomonadati</taxon>
        <taxon>Pseudomonadota</taxon>
        <taxon>Alphaproteobacteria</taxon>
        <taxon>Sphingomonadales</taxon>
        <taxon>Sphingomonadaceae</taxon>
        <taxon>Sphingomonas</taxon>
    </lineage>
</organism>
<comment type="similarity">
    <text evidence="1 4">Belongs to the glycosyl hydrolase 53 family.</text>
</comment>
<proteinExistence type="inferred from homology"/>
<accession>A0ABS2DAC7</accession>
<dbReference type="SUPFAM" id="SSF51445">
    <property type="entry name" value="(Trans)glycosidases"/>
    <property type="match status" value="1"/>
</dbReference>
<evidence type="ECO:0000256" key="1">
    <source>
        <dbReference type="ARBA" id="ARBA00010687"/>
    </source>
</evidence>
<dbReference type="EC" id="3.2.1.89" evidence="4"/>
<dbReference type="Gene3D" id="3.20.20.80">
    <property type="entry name" value="Glycosidases"/>
    <property type="match status" value="1"/>
</dbReference>
<dbReference type="EMBL" id="JAFEMC010000004">
    <property type="protein sequence ID" value="MBM6577443.1"/>
    <property type="molecule type" value="Genomic_DNA"/>
</dbReference>
<evidence type="ECO:0000313" key="5">
    <source>
        <dbReference type="EMBL" id="MBM6577443.1"/>
    </source>
</evidence>
<evidence type="ECO:0000256" key="4">
    <source>
        <dbReference type="RuleBase" id="RU361192"/>
    </source>
</evidence>
<evidence type="ECO:0000256" key="3">
    <source>
        <dbReference type="ARBA" id="ARBA00023295"/>
    </source>
</evidence>
<keyword evidence="4" id="KW-0732">Signal</keyword>
<gene>
    <name evidence="5" type="ORF">ILT43_13760</name>
</gene>
<dbReference type="PANTHER" id="PTHR34983">
    <property type="entry name" value="ARABINOGALACTAN ENDO-BETA-1,4-GALACTANASE A"/>
    <property type="match status" value="1"/>
</dbReference>
<keyword evidence="2 4" id="KW-0378">Hydrolase</keyword>
<comment type="caution">
    <text evidence="5">The sequence shown here is derived from an EMBL/GenBank/DDBJ whole genome shotgun (WGS) entry which is preliminary data.</text>
</comment>
<keyword evidence="3 4" id="KW-0326">Glycosidase</keyword>
<comment type="catalytic activity">
    <reaction evidence="4">
        <text>The enzyme specifically hydrolyzes (1-&gt;4)-beta-D-galactosidic linkages in type I arabinogalactans.</text>
        <dbReference type="EC" id="3.2.1.89"/>
    </reaction>
</comment>
<name>A0ABS2DAC7_9SPHN</name>
<feature type="chain" id="PRO_5044985269" description="Arabinogalactan endo-beta-1,4-galactanase" evidence="4">
    <location>
        <begin position="18"/>
        <end position="367"/>
    </location>
</feature>
<dbReference type="Proteomes" id="UP000763641">
    <property type="component" value="Unassembled WGS sequence"/>
</dbReference>
<keyword evidence="6" id="KW-1185">Reference proteome</keyword>
<protein>
    <recommendedName>
        <fullName evidence="4">Arabinogalactan endo-beta-1,4-galactanase</fullName>
        <ecNumber evidence="4">3.2.1.89</ecNumber>
    </recommendedName>
</protein>
<dbReference type="RefSeq" id="WP_204199551.1">
    <property type="nucleotide sequence ID" value="NZ_JAFEMC010000004.1"/>
</dbReference>